<evidence type="ECO:0000313" key="5">
    <source>
        <dbReference type="Proteomes" id="UP000325313"/>
    </source>
</evidence>
<comment type="caution">
    <text evidence="3">The sequence shown here is derived from an EMBL/GenBank/DDBJ whole genome shotgun (WGS) entry which is preliminary data.</text>
</comment>
<dbReference type="OrthoDB" id="2505281at2759"/>
<evidence type="ECO:0000256" key="1">
    <source>
        <dbReference type="SAM" id="MobiDB-lite"/>
    </source>
</evidence>
<proteinExistence type="predicted"/>
<organism evidence="3 5">
    <name type="scientific">Puccinia graminis f. sp. tritici</name>
    <dbReference type="NCBI Taxonomy" id="56615"/>
    <lineage>
        <taxon>Eukaryota</taxon>
        <taxon>Fungi</taxon>
        <taxon>Dikarya</taxon>
        <taxon>Basidiomycota</taxon>
        <taxon>Pucciniomycotina</taxon>
        <taxon>Pucciniomycetes</taxon>
        <taxon>Pucciniales</taxon>
        <taxon>Pucciniaceae</taxon>
        <taxon>Puccinia</taxon>
    </lineage>
</organism>
<feature type="region of interest" description="Disordered" evidence="1">
    <location>
        <begin position="101"/>
        <end position="123"/>
    </location>
</feature>
<reference evidence="4 5" key="1">
    <citation type="submission" date="2019-05" db="EMBL/GenBank/DDBJ databases">
        <title>Emergence of the Ug99 lineage of the wheat stem rust pathogen through somatic hybridization.</title>
        <authorList>
            <person name="Li F."/>
            <person name="Upadhyaya N.M."/>
            <person name="Sperschneider J."/>
            <person name="Matny O."/>
            <person name="Nguyen-Phuc H."/>
            <person name="Mago R."/>
            <person name="Raley C."/>
            <person name="Miller M.E."/>
            <person name="Silverstein K.A.T."/>
            <person name="Henningsen E."/>
            <person name="Hirsch C.D."/>
            <person name="Visser B."/>
            <person name="Pretorius Z.A."/>
            <person name="Steffenson B.J."/>
            <person name="Schwessinger B."/>
            <person name="Dodds P.N."/>
            <person name="Figueroa M."/>
        </authorList>
    </citation>
    <scope>NUCLEOTIDE SEQUENCE [LARGE SCALE GENOMIC DNA]</scope>
    <source>
        <strain evidence="2">21-0</strain>
        <strain evidence="3 5">Ug99</strain>
    </source>
</reference>
<evidence type="ECO:0000313" key="2">
    <source>
        <dbReference type="EMBL" id="KAA1110804.1"/>
    </source>
</evidence>
<protein>
    <submittedName>
        <fullName evidence="3">Uncharacterized protein</fullName>
    </submittedName>
</protein>
<keyword evidence="4" id="KW-1185">Reference proteome</keyword>
<dbReference type="EMBL" id="VSWC01000027">
    <property type="protein sequence ID" value="KAA1110804.1"/>
    <property type="molecule type" value="Genomic_DNA"/>
</dbReference>
<dbReference type="Proteomes" id="UP000325313">
    <property type="component" value="Unassembled WGS sequence"/>
</dbReference>
<dbReference type="Proteomes" id="UP000324748">
    <property type="component" value="Unassembled WGS sequence"/>
</dbReference>
<dbReference type="AlphaFoldDB" id="A0A5B0SMP5"/>
<accession>A0A5B0SMP5</accession>
<dbReference type="EMBL" id="VDEP01000001">
    <property type="protein sequence ID" value="KAA1139140.1"/>
    <property type="molecule type" value="Genomic_DNA"/>
</dbReference>
<gene>
    <name evidence="2" type="ORF">PGT21_031982</name>
    <name evidence="3" type="ORF">PGTUg99_036568</name>
</gene>
<evidence type="ECO:0000313" key="4">
    <source>
        <dbReference type="Proteomes" id="UP000324748"/>
    </source>
</evidence>
<name>A0A5B0SMP5_PUCGR</name>
<evidence type="ECO:0000313" key="3">
    <source>
        <dbReference type="EMBL" id="KAA1139140.1"/>
    </source>
</evidence>
<sequence length="137" mass="15288">MTTLITCTHHGLVGPTGTEQDELQRLESDVRSFELSLIKALMDPLDQQSLAAVYLSSMKLLPYINSPSCDTRGPRSAHRKYLIDRVFLLLLALHHPDCSLGKSKQRFKPSPSSKPPSNSPLPRDWLLGILAQAVRQK</sequence>